<evidence type="ECO:0000256" key="1">
    <source>
        <dbReference type="SAM" id="Phobius"/>
    </source>
</evidence>
<dbReference type="Pfam" id="PF07584">
    <property type="entry name" value="BatA"/>
    <property type="match status" value="1"/>
</dbReference>
<protein>
    <recommendedName>
        <fullName evidence="2">Aerotolerance regulator N-terminal domain-containing protein</fullName>
    </recommendedName>
</protein>
<keyword evidence="1" id="KW-0812">Transmembrane</keyword>
<evidence type="ECO:0000259" key="2">
    <source>
        <dbReference type="Pfam" id="PF07584"/>
    </source>
</evidence>
<gene>
    <name evidence="3" type="ORF">D0X99_18460</name>
</gene>
<feature type="domain" description="Aerotolerance regulator N-terminal" evidence="2">
    <location>
        <begin position="1"/>
        <end position="73"/>
    </location>
</feature>
<keyword evidence="1" id="KW-0472">Membrane</keyword>
<dbReference type="Proteomes" id="UP000283522">
    <property type="component" value="Unassembled WGS sequence"/>
</dbReference>
<reference evidence="3 4" key="1">
    <citation type="submission" date="2018-09" db="EMBL/GenBank/DDBJ databases">
        <authorList>
            <person name="Wang X."/>
            <person name="Du Z."/>
        </authorList>
    </citation>
    <scope>NUCLEOTIDE SEQUENCE [LARGE SCALE GENOMIC DNA]</scope>
    <source>
        <strain evidence="3 4">N3</strain>
    </source>
</reference>
<dbReference type="NCBIfam" id="TIGR02226">
    <property type="entry name" value="two_anch"/>
    <property type="match status" value="1"/>
</dbReference>
<dbReference type="RefSeq" id="WP_119479341.1">
    <property type="nucleotide sequence ID" value="NZ_QXML01000012.1"/>
</dbReference>
<dbReference type="AlphaFoldDB" id="A0A418PMZ4"/>
<sequence length="388" mass="43706">MEFLQPIFFWAMVGISVPILIHLWNGRRGKVLDWAATNWLSGQESQSSRSFKLEHPLLLLLRILLWTVLVLLAVGLWLDFFQKSHSKPIVHLVVPSAEIEEEFRFEIEQALANGEQVFWLADGLPAFEMETQPPVKLLPSEVQQALDLLPKQVDSLHVYTTGMESDFGSNLLFVPQSSVFHVLTLKNGDFSKEIIALDSVRFLSVNESGLLQLNSRGEGNPVVNPVYSGPVKFSMVLKGQGKKKDFLAAFEAIEEVYGVQFSEVSEGEKLVVADQIPKSLSKDKLYLIAESDEVVLPENAVNLELQSGMAWEEVIEKGLLPELILEPLVDFLGIHPQEKRLSQPQLEQRFIKIPDSGKAHLPNSILLLLVLFLVLFGLERYLAYRLNL</sequence>
<keyword evidence="4" id="KW-1185">Reference proteome</keyword>
<feature type="transmembrane region" description="Helical" evidence="1">
    <location>
        <begin position="7"/>
        <end position="24"/>
    </location>
</feature>
<dbReference type="InterPro" id="IPR011933">
    <property type="entry name" value="Double_TM_dom"/>
</dbReference>
<keyword evidence="1" id="KW-1133">Transmembrane helix</keyword>
<evidence type="ECO:0000313" key="3">
    <source>
        <dbReference type="EMBL" id="RIW12776.1"/>
    </source>
</evidence>
<feature type="transmembrane region" description="Helical" evidence="1">
    <location>
        <begin position="57"/>
        <end position="78"/>
    </location>
</feature>
<comment type="caution">
    <text evidence="3">The sequence shown here is derived from an EMBL/GenBank/DDBJ whole genome shotgun (WGS) entry which is preliminary data.</text>
</comment>
<proteinExistence type="predicted"/>
<accession>A0A418PMZ4</accession>
<dbReference type="OrthoDB" id="890881at2"/>
<evidence type="ECO:0000313" key="4">
    <source>
        <dbReference type="Proteomes" id="UP000283522"/>
    </source>
</evidence>
<dbReference type="EMBL" id="QXML01000012">
    <property type="protein sequence ID" value="RIW12776.1"/>
    <property type="molecule type" value="Genomic_DNA"/>
</dbReference>
<feature type="transmembrane region" description="Helical" evidence="1">
    <location>
        <begin position="359"/>
        <end position="378"/>
    </location>
</feature>
<organism evidence="3 4">
    <name type="scientific">Algoriphagus lacus</name>
    <dbReference type="NCBI Taxonomy" id="2056311"/>
    <lineage>
        <taxon>Bacteria</taxon>
        <taxon>Pseudomonadati</taxon>
        <taxon>Bacteroidota</taxon>
        <taxon>Cytophagia</taxon>
        <taxon>Cytophagales</taxon>
        <taxon>Cyclobacteriaceae</taxon>
        <taxon>Algoriphagus</taxon>
    </lineage>
</organism>
<name>A0A418PMZ4_9BACT</name>
<dbReference type="InterPro" id="IPR024163">
    <property type="entry name" value="Aerotolerance_reg_N"/>
</dbReference>